<feature type="domain" description="EamA" evidence="2">
    <location>
        <begin position="18"/>
        <end position="160"/>
    </location>
</feature>
<dbReference type="InterPro" id="IPR000620">
    <property type="entry name" value="EamA_dom"/>
</dbReference>
<keyword evidence="1" id="KW-0472">Membrane</keyword>
<sequence>MTEKTANPSQAVGRDPATGVGLALVCLVVLGVMPVIAASRPADFGALGFAVFLTVWQAVVALPLFLRELRGPDRGIFAAGLDRRERRRLIGVGLLTGTMFGASTYLYVLGVEKAGAVSAAIAIQAYPLFAMLWEALFLKRTKTPLELALTGVLMVGLYYLGTGGTWRIGGFSPWFLVALGVPFLWSVAHVIIKEELGRTPITPVQVTFFRVTVSTAVLVAVALAVDPGALVAGLCRWDVQAWALLMGAVYTLELIVWFHAVRSIDVSLASSITTPWPAVTMVLAVVVLGESVAAHEIVAFLIVAASLYGLIGAGLRAARRRGRC</sequence>
<accession>A0A7X1ZEE2</accession>
<feature type="transmembrane region" description="Helical" evidence="1">
    <location>
        <begin position="44"/>
        <end position="66"/>
    </location>
</feature>
<organism evidence="3 4">
    <name type="scientific">Roseospira navarrensis</name>
    <dbReference type="NCBI Taxonomy" id="140058"/>
    <lineage>
        <taxon>Bacteria</taxon>
        <taxon>Pseudomonadati</taxon>
        <taxon>Pseudomonadota</taxon>
        <taxon>Alphaproteobacteria</taxon>
        <taxon>Rhodospirillales</taxon>
        <taxon>Rhodospirillaceae</taxon>
        <taxon>Roseospira</taxon>
    </lineage>
</organism>
<dbReference type="AlphaFoldDB" id="A0A7X1ZEE2"/>
<keyword evidence="1" id="KW-0812">Transmembrane</keyword>
<evidence type="ECO:0000256" key="1">
    <source>
        <dbReference type="SAM" id="Phobius"/>
    </source>
</evidence>
<dbReference type="RefSeq" id="WP_153344095.1">
    <property type="nucleotide sequence ID" value="NZ_WIVE01000031.1"/>
</dbReference>
<proteinExistence type="predicted"/>
<dbReference type="Pfam" id="PF00892">
    <property type="entry name" value="EamA"/>
    <property type="match status" value="2"/>
</dbReference>
<dbReference type="GO" id="GO:0016020">
    <property type="term" value="C:membrane"/>
    <property type="evidence" value="ECO:0007669"/>
    <property type="project" value="InterPro"/>
</dbReference>
<comment type="caution">
    <text evidence="3">The sequence shown here is derived from an EMBL/GenBank/DDBJ whole genome shotgun (WGS) entry which is preliminary data.</text>
</comment>
<feature type="transmembrane region" description="Helical" evidence="1">
    <location>
        <begin position="241"/>
        <end position="260"/>
    </location>
</feature>
<dbReference type="Proteomes" id="UP000434582">
    <property type="component" value="Unassembled WGS sequence"/>
</dbReference>
<keyword evidence="4" id="KW-1185">Reference proteome</keyword>
<gene>
    <name evidence="3" type="ORF">GHC57_10935</name>
</gene>
<name>A0A7X1ZEE2_9PROT</name>
<feature type="transmembrane region" description="Helical" evidence="1">
    <location>
        <begin position="20"/>
        <end position="38"/>
    </location>
</feature>
<dbReference type="SUPFAM" id="SSF103481">
    <property type="entry name" value="Multidrug resistance efflux transporter EmrE"/>
    <property type="match status" value="2"/>
</dbReference>
<feature type="domain" description="EamA" evidence="2">
    <location>
        <begin position="174"/>
        <end position="310"/>
    </location>
</feature>
<reference evidence="3 4" key="1">
    <citation type="submission" date="2019-10" db="EMBL/GenBank/DDBJ databases">
        <title>Draft whole-genome sequence of the purple nonsulfur photosynthetic bacterium Roseospira navarrensis DSM 15114.</title>
        <authorList>
            <person name="Kyndt J.A."/>
            <person name="Meyer T.E."/>
        </authorList>
    </citation>
    <scope>NUCLEOTIDE SEQUENCE [LARGE SCALE GENOMIC DNA]</scope>
    <source>
        <strain evidence="3 4">DSM 15114</strain>
    </source>
</reference>
<feature type="transmembrane region" description="Helical" evidence="1">
    <location>
        <begin position="297"/>
        <end position="318"/>
    </location>
</feature>
<evidence type="ECO:0000313" key="3">
    <source>
        <dbReference type="EMBL" id="MQX37033.1"/>
    </source>
</evidence>
<feature type="transmembrane region" description="Helical" evidence="1">
    <location>
        <begin position="145"/>
        <end position="161"/>
    </location>
</feature>
<feature type="transmembrane region" description="Helical" evidence="1">
    <location>
        <begin position="204"/>
        <end position="225"/>
    </location>
</feature>
<feature type="transmembrane region" description="Helical" evidence="1">
    <location>
        <begin position="114"/>
        <end position="133"/>
    </location>
</feature>
<dbReference type="OrthoDB" id="5512737at2"/>
<dbReference type="InterPro" id="IPR037185">
    <property type="entry name" value="EmrE-like"/>
</dbReference>
<evidence type="ECO:0000259" key="2">
    <source>
        <dbReference type="Pfam" id="PF00892"/>
    </source>
</evidence>
<feature type="transmembrane region" description="Helical" evidence="1">
    <location>
        <begin position="272"/>
        <end position="291"/>
    </location>
</feature>
<feature type="transmembrane region" description="Helical" evidence="1">
    <location>
        <begin position="173"/>
        <end position="192"/>
    </location>
</feature>
<keyword evidence="1" id="KW-1133">Transmembrane helix</keyword>
<protein>
    <submittedName>
        <fullName evidence="3">EamA family transporter</fullName>
    </submittedName>
</protein>
<evidence type="ECO:0000313" key="4">
    <source>
        <dbReference type="Proteomes" id="UP000434582"/>
    </source>
</evidence>
<dbReference type="EMBL" id="WIVE01000031">
    <property type="protein sequence ID" value="MQX37033.1"/>
    <property type="molecule type" value="Genomic_DNA"/>
</dbReference>
<dbReference type="PANTHER" id="PTHR22911">
    <property type="entry name" value="ACYL-MALONYL CONDENSING ENZYME-RELATED"/>
    <property type="match status" value="1"/>
</dbReference>
<feature type="transmembrane region" description="Helical" evidence="1">
    <location>
        <begin position="87"/>
        <end position="108"/>
    </location>
</feature>